<evidence type="ECO:0000313" key="3">
    <source>
        <dbReference type="Proteomes" id="UP001190700"/>
    </source>
</evidence>
<evidence type="ECO:0000313" key="2">
    <source>
        <dbReference type="EMBL" id="KAK3274292.1"/>
    </source>
</evidence>
<feature type="region of interest" description="Disordered" evidence="1">
    <location>
        <begin position="1"/>
        <end position="24"/>
    </location>
</feature>
<dbReference type="InterPro" id="IPR027443">
    <property type="entry name" value="IPNS-like_sf"/>
</dbReference>
<keyword evidence="3" id="KW-1185">Reference proteome</keyword>
<protein>
    <submittedName>
        <fullName evidence="2">Uncharacterized protein</fullName>
    </submittedName>
</protein>
<gene>
    <name evidence="2" type="ORF">CYMTET_17519</name>
</gene>
<dbReference type="AlphaFoldDB" id="A0AAE0L720"/>
<comment type="caution">
    <text evidence="2">The sequence shown here is derived from an EMBL/GenBank/DDBJ whole genome shotgun (WGS) entry which is preliminary data.</text>
</comment>
<dbReference type="Proteomes" id="UP001190700">
    <property type="component" value="Unassembled WGS sequence"/>
</dbReference>
<dbReference type="Gene3D" id="2.60.120.330">
    <property type="entry name" value="B-lactam Antibiotic, Isopenicillin N Synthase, Chain"/>
    <property type="match status" value="1"/>
</dbReference>
<dbReference type="EMBL" id="LGRX02007806">
    <property type="protein sequence ID" value="KAK3274292.1"/>
    <property type="molecule type" value="Genomic_DNA"/>
</dbReference>
<dbReference type="SUPFAM" id="SSF51197">
    <property type="entry name" value="Clavaminate synthase-like"/>
    <property type="match status" value="1"/>
</dbReference>
<name>A0AAE0L720_9CHLO</name>
<feature type="non-terminal residue" evidence="2">
    <location>
        <position position="242"/>
    </location>
</feature>
<proteinExistence type="predicted"/>
<sequence length="242" mass="26906">MAAHFPTTNGTEAGQWSPDGQGNGTHVLKTALELDSYTVDGANLPVFDLGKFMSEPDSVENSEACKHMAACLRDTGVLVVRDPRATSHDSDKFMDMMERYFGQDHEAKMPEARPELHYQVGVTPELVEVPRCTMDPTCLKGIENQSEENKATIPKGPDPKWRYFWRMGERPDPNKTKFAELNSPPVVPKTFPEWQEVMDGWGSKMIAAVEVVAEMSARGFGLPKDTFMNAMHLGPHLLAPTV</sequence>
<feature type="compositionally biased region" description="Polar residues" evidence="1">
    <location>
        <begin position="1"/>
        <end position="20"/>
    </location>
</feature>
<evidence type="ECO:0000256" key="1">
    <source>
        <dbReference type="SAM" id="MobiDB-lite"/>
    </source>
</evidence>
<organism evidence="2 3">
    <name type="scientific">Cymbomonas tetramitiformis</name>
    <dbReference type="NCBI Taxonomy" id="36881"/>
    <lineage>
        <taxon>Eukaryota</taxon>
        <taxon>Viridiplantae</taxon>
        <taxon>Chlorophyta</taxon>
        <taxon>Pyramimonadophyceae</taxon>
        <taxon>Pyramimonadales</taxon>
        <taxon>Pyramimonadaceae</taxon>
        <taxon>Cymbomonas</taxon>
    </lineage>
</organism>
<accession>A0AAE0L720</accession>
<reference evidence="2 3" key="1">
    <citation type="journal article" date="2015" name="Genome Biol. Evol.">
        <title>Comparative Genomics of a Bacterivorous Green Alga Reveals Evolutionary Causalities and Consequences of Phago-Mixotrophic Mode of Nutrition.</title>
        <authorList>
            <person name="Burns J.A."/>
            <person name="Paasch A."/>
            <person name="Narechania A."/>
            <person name="Kim E."/>
        </authorList>
    </citation>
    <scope>NUCLEOTIDE SEQUENCE [LARGE SCALE GENOMIC DNA]</scope>
    <source>
        <strain evidence="2 3">PLY_AMNH</strain>
    </source>
</reference>